<keyword evidence="2" id="KW-0479">Metal-binding</keyword>
<dbReference type="GeneTree" id="ENSGT00940000162952"/>
<dbReference type="GO" id="GO:0035102">
    <property type="term" value="C:PRC1 complex"/>
    <property type="evidence" value="ECO:0007669"/>
    <property type="project" value="TreeGrafter"/>
</dbReference>
<keyword evidence="6" id="KW-0539">Nucleus</keyword>
<sequence length="919" mass="98104">MEGERSATATTTTGSPGSSPANTSAPVRNTAPPTSLFSIPADRQAVQVIQQAVQRPQSMAAQYLQQMYAAQQQHLMLQTAALQQQQQQQHLANVQQASLAGSRQSPSSSPVPSESVPPSPGASQTSITLPAAPVTQQLIGRTQSGSSSTSGGTVSQQAMLLGNGSPACSQAQVYLRTQMLILTPAATMTTVQPELPVVSSASTQVQSLTLRTQPPGSTPAAHTDPLKTTTQGQMVAPPLPKSPTGIPGNIQQPDVTADGPGTETRGNDVPRLPPAHQLVVPSPYSAVQSQSLVKHQLHCTPGHKGAHHQLIIQQPTASHRHVQHIALRVTAQETPPCQHGLSVPTLDMPTPGTIHSQRNTVSLPPPSNSEPVLPETVVVSTATPQSPTCQSPTLIIQPQPPVLVSGPSHLDPEPLPQSAPMSSPVPLTQVSQPPVPPPASLQRLSLQSVQALAAQSGQMLLSEEELPVAEALVQMPFQNLPPPQTIAVDLKVQPIVPAEAPLPAQQLCKVEGVCTADAREDRLSSPQRNRTPTPPTLSPSADLERNCNDVLPHSDDCTAVSGFSCIPSTGNASVIRSSGDPPYINRSPPPLLPAVVRSVSKHPPASLPGGPESQPPQAIVKPHILTHLIEGFVIQEGLEPFPVSRSSLGVEQQATLPEAQETKANGAQPDDTMMDTEQPENSSDSDGDEVVSMAAAGDVVDGVAEERPEVLQCEFCGKTGYAHMFLRSKRFCSMTCVRRFNVSCTKRIGLLKADKAARWPRRTDGRRGRPPRRIDGGSRDHFLRQMAAPYSSGGEHQPSHEEDDEEEEEEPPVPMTTRLRLQTERERVRERNLRASEALDGSDGVQVPASNPTLWSVEEVWSFIYNLPGCQDIAEEFRSQEIDGQALLLLTEEHLMGAMNIKLGPALKICACINSLKEP</sequence>
<keyword evidence="12" id="KW-1185">Reference proteome</keyword>
<dbReference type="InterPro" id="IPR012313">
    <property type="entry name" value="Znf_FCS"/>
</dbReference>
<dbReference type="PROSITE" id="PS51024">
    <property type="entry name" value="ZF_FCS"/>
    <property type="match status" value="1"/>
</dbReference>
<dbReference type="AlphaFoldDB" id="A0A3B3QBN4"/>
<feature type="region of interest" description="Disordered" evidence="8">
    <location>
        <begin position="405"/>
        <end position="439"/>
    </location>
</feature>
<feature type="compositionally biased region" description="Acidic residues" evidence="8">
    <location>
        <begin position="672"/>
        <end position="688"/>
    </location>
</feature>
<keyword evidence="5" id="KW-0238">DNA-binding</keyword>
<dbReference type="Gene3D" id="3.30.60.160">
    <property type="match status" value="1"/>
</dbReference>
<evidence type="ECO:0000259" key="10">
    <source>
        <dbReference type="PROSITE" id="PS51024"/>
    </source>
</evidence>
<dbReference type="InterPro" id="IPR013761">
    <property type="entry name" value="SAM/pointed_sf"/>
</dbReference>
<evidence type="ECO:0000256" key="3">
    <source>
        <dbReference type="ARBA" id="ARBA00022771"/>
    </source>
</evidence>
<dbReference type="GO" id="GO:0045892">
    <property type="term" value="P:negative regulation of DNA-templated transcription"/>
    <property type="evidence" value="ECO:0007669"/>
    <property type="project" value="TreeGrafter"/>
</dbReference>
<evidence type="ECO:0000256" key="7">
    <source>
        <dbReference type="PROSITE-ProRule" id="PRU00367"/>
    </source>
</evidence>
<keyword evidence="4" id="KW-0862">Zinc</keyword>
<dbReference type="Pfam" id="PF00536">
    <property type="entry name" value="SAM_1"/>
    <property type="match status" value="1"/>
</dbReference>
<feature type="region of interest" description="Disordered" evidence="8">
    <location>
        <begin position="519"/>
        <end position="543"/>
    </location>
</feature>
<evidence type="ECO:0000256" key="5">
    <source>
        <dbReference type="ARBA" id="ARBA00023125"/>
    </source>
</evidence>
<dbReference type="Gene3D" id="1.10.150.50">
    <property type="entry name" value="Transcription Factor, Ets-1"/>
    <property type="match status" value="1"/>
</dbReference>
<feature type="region of interest" description="Disordered" evidence="8">
    <location>
        <begin position="649"/>
        <end position="688"/>
    </location>
</feature>
<evidence type="ECO:0000256" key="2">
    <source>
        <dbReference type="ARBA" id="ARBA00022723"/>
    </source>
</evidence>
<evidence type="ECO:0000313" key="12">
    <source>
        <dbReference type="Proteomes" id="UP000261540"/>
    </source>
</evidence>
<dbReference type="InterPro" id="IPR038603">
    <property type="entry name" value="Znf_FCS_sf"/>
</dbReference>
<dbReference type="Ensembl" id="ENSPKIT00000026774.1">
    <property type="protein sequence ID" value="ENSPKIP00000002821.1"/>
    <property type="gene ID" value="ENSPKIG00000020569.1"/>
</dbReference>
<evidence type="ECO:0000256" key="8">
    <source>
        <dbReference type="SAM" id="MobiDB-lite"/>
    </source>
</evidence>
<feature type="region of interest" description="Disordered" evidence="8">
    <location>
        <begin position="758"/>
        <end position="827"/>
    </location>
</feature>
<evidence type="ECO:0000313" key="11">
    <source>
        <dbReference type="Ensembl" id="ENSPKIP00000002821.1"/>
    </source>
</evidence>
<feature type="region of interest" description="Disordered" evidence="8">
    <location>
        <begin position="93"/>
        <end position="126"/>
    </location>
</feature>
<comment type="subcellular location">
    <subcellularLocation>
        <location evidence="1">Nucleus</location>
    </subcellularLocation>
</comment>
<feature type="compositionally biased region" description="Basic and acidic residues" evidence="8">
    <location>
        <begin position="758"/>
        <end position="783"/>
    </location>
</feature>
<dbReference type="PROSITE" id="PS50105">
    <property type="entry name" value="SAM_DOMAIN"/>
    <property type="match status" value="1"/>
</dbReference>
<dbReference type="SUPFAM" id="SSF47769">
    <property type="entry name" value="SAM/Pointed domain"/>
    <property type="match status" value="1"/>
</dbReference>
<dbReference type="SMART" id="SM00454">
    <property type="entry name" value="SAM"/>
    <property type="match status" value="1"/>
</dbReference>
<evidence type="ECO:0000256" key="1">
    <source>
        <dbReference type="ARBA" id="ARBA00004123"/>
    </source>
</evidence>
<feature type="compositionally biased region" description="Low complexity" evidence="8">
    <location>
        <begin position="1"/>
        <end position="26"/>
    </location>
</feature>
<dbReference type="GO" id="GO:0042393">
    <property type="term" value="F:histone binding"/>
    <property type="evidence" value="ECO:0007669"/>
    <property type="project" value="TreeGrafter"/>
</dbReference>
<dbReference type="PANTHER" id="PTHR12247">
    <property type="entry name" value="POLYCOMB GROUP PROTEIN"/>
    <property type="match status" value="1"/>
</dbReference>
<organism evidence="11 12">
    <name type="scientific">Paramormyrops kingsleyae</name>
    <dbReference type="NCBI Taxonomy" id="1676925"/>
    <lineage>
        <taxon>Eukaryota</taxon>
        <taxon>Metazoa</taxon>
        <taxon>Chordata</taxon>
        <taxon>Craniata</taxon>
        <taxon>Vertebrata</taxon>
        <taxon>Euteleostomi</taxon>
        <taxon>Actinopterygii</taxon>
        <taxon>Neopterygii</taxon>
        <taxon>Teleostei</taxon>
        <taxon>Osteoglossocephala</taxon>
        <taxon>Osteoglossomorpha</taxon>
        <taxon>Osteoglossiformes</taxon>
        <taxon>Mormyridae</taxon>
        <taxon>Paramormyrops</taxon>
    </lineage>
</organism>
<evidence type="ECO:0000256" key="6">
    <source>
        <dbReference type="ARBA" id="ARBA00023242"/>
    </source>
</evidence>
<name>A0A3B3QBN4_9TELE</name>
<feature type="domain" description="SAM" evidence="9">
    <location>
        <begin position="855"/>
        <end position="919"/>
    </location>
</feature>
<evidence type="ECO:0008006" key="13">
    <source>
        <dbReference type="Google" id="ProtNLM"/>
    </source>
</evidence>
<dbReference type="GO" id="GO:0008270">
    <property type="term" value="F:zinc ion binding"/>
    <property type="evidence" value="ECO:0007669"/>
    <property type="project" value="UniProtKB-KW"/>
</dbReference>
<dbReference type="Proteomes" id="UP000261540">
    <property type="component" value="Unplaced"/>
</dbReference>
<dbReference type="InterPro" id="IPR050548">
    <property type="entry name" value="PcG_chromatin_remod_factors"/>
</dbReference>
<feature type="domain" description="FCS-type" evidence="10">
    <location>
        <begin position="704"/>
        <end position="738"/>
    </location>
</feature>
<dbReference type="InterPro" id="IPR001660">
    <property type="entry name" value="SAM"/>
</dbReference>
<dbReference type="CDD" id="cd09577">
    <property type="entry name" value="SAM_Ph1_2_3"/>
    <property type="match status" value="1"/>
</dbReference>
<evidence type="ECO:0000256" key="4">
    <source>
        <dbReference type="ARBA" id="ARBA00022833"/>
    </source>
</evidence>
<reference evidence="11" key="2">
    <citation type="submission" date="2025-09" db="UniProtKB">
        <authorList>
            <consortium name="Ensembl"/>
        </authorList>
    </citation>
    <scope>IDENTIFICATION</scope>
</reference>
<dbReference type="GO" id="GO:0003682">
    <property type="term" value="F:chromatin binding"/>
    <property type="evidence" value="ECO:0007669"/>
    <property type="project" value="TreeGrafter"/>
</dbReference>
<reference evidence="11" key="1">
    <citation type="submission" date="2025-08" db="UniProtKB">
        <authorList>
            <consortium name="Ensembl"/>
        </authorList>
    </citation>
    <scope>IDENTIFICATION</scope>
</reference>
<feature type="region of interest" description="Disordered" evidence="8">
    <location>
        <begin position="210"/>
        <end position="273"/>
    </location>
</feature>
<dbReference type="PANTHER" id="PTHR12247:SF88">
    <property type="entry name" value="POLYHOMEOTIC-LIKE PROTEIN 3"/>
    <property type="match status" value="1"/>
</dbReference>
<accession>A0A3B3QBN4</accession>
<feature type="region of interest" description="Disordered" evidence="8">
    <location>
        <begin position="1"/>
        <end position="36"/>
    </location>
</feature>
<dbReference type="GO" id="GO:0003677">
    <property type="term" value="F:DNA binding"/>
    <property type="evidence" value="ECO:0007669"/>
    <property type="project" value="UniProtKB-KW"/>
</dbReference>
<feature type="compositionally biased region" description="Acidic residues" evidence="8">
    <location>
        <begin position="801"/>
        <end position="811"/>
    </location>
</feature>
<protein>
    <recommendedName>
        <fullName evidence="13">Polyhomeotic-like protein 3</fullName>
    </recommendedName>
</protein>
<keyword evidence="3 7" id="KW-0863">Zinc-finger</keyword>
<evidence type="ECO:0000259" key="9">
    <source>
        <dbReference type="PROSITE" id="PS50105"/>
    </source>
</evidence>
<feature type="compositionally biased region" description="Low complexity" evidence="8">
    <location>
        <begin position="105"/>
        <end position="114"/>
    </location>
</feature>
<dbReference type="STRING" id="1676925.ENSPKIP00000002821"/>
<proteinExistence type="predicted"/>
<dbReference type="Pfam" id="PF21319">
    <property type="entry name" value="zf-FCS_1"/>
    <property type="match status" value="1"/>
</dbReference>